<proteinExistence type="predicted"/>
<organism evidence="6 7">
    <name type="scientific">Corynebacterium urealyticum</name>
    <dbReference type="NCBI Taxonomy" id="43771"/>
    <lineage>
        <taxon>Bacteria</taxon>
        <taxon>Bacillati</taxon>
        <taxon>Actinomycetota</taxon>
        <taxon>Actinomycetes</taxon>
        <taxon>Mycobacteriales</taxon>
        <taxon>Corynebacteriaceae</taxon>
        <taxon>Corynebacterium</taxon>
    </lineage>
</organism>
<protein>
    <submittedName>
        <fullName evidence="6">Radical SAM/SPASM domain-containing protein</fullName>
    </submittedName>
</protein>
<keyword evidence="4" id="KW-0411">Iron-sulfur</keyword>
<gene>
    <name evidence="6" type="ORF">DI609_10465</name>
</gene>
<dbReference type="GO" id="GO:0051536">
    <property type="term" value="F:iron-sulfur cluster binding"/>
    <property type="evidence" value="ECO:0007669"/>
    <property type="project" value="UniProtKB-KW"/>
</dbReference>
<dbReference type="InterPro" id="IPR050377">
    <property type="entry name" value="Radical_SAM_PqqE_MftC-like"/>
</dbReference>
<comment type="caution">
    <text evidence="6">The sequence shown here is derived from an EMBL/GenBank/DDBJ whole genome shotgun (WGS) entry which is preliminary data.</text>
</comment>
<evidence type="ECO:0000313" key="7">
    <source>
        <dbReference type="Proteomes" id="UP000249451"/>
    </source>
</evidence>
<dbReference type="InterPro" id="IPR013785">
    <property type="entry name" value="Aldolase_TIM"/>
</dbReference>
<evidence type="ECO:0000256" key="1">
    <source>
        <dbReference type="ARBA" id="ARBA00022691"/>
    </source>
</evidence>
<dbReference type="CDD" id="cd01335">
    <property type="entry name" value="Radical_SAM"/>
    <property type="match status" value="1"/>
</dbReference>
<reference evidence="6 7" key="1">
    <citation type="submission" date="2017-11" db="EMBL/GenBank/DDBJ databases">
        <title>Infants hospitalized years apart are colonized by the same room-sourced microbial strains.</title>
        <authorList>
            <person name="Brooks B."/>
            <person name="Olm M.R."/>
            <person name="Firek B.A."/>
            <person name="Baker R."/>
            <person name="Thomas B.C."/>
            <person name="Morowitz M.J."/>
            <person name="Banfield J.F."/>
        </authorList>
    </citation>
    <scope>NUCLEOTIDE SEQUENCE [LARGE SCALE GENOMIC DNA]</scope>
    <source>
        <strain evidence="6">S2_012_000_R3_87</strain>
    </source>
</reference>
<feature type="non-terminal residue" evidence="6">
    <location>
        <position position="157"/>
    </location>
</feature>
<evidence type="ECO:0000256" key="2">
    <source>
        <dbReference type="ARBA" id="ARBA00022723"/>
    </source>
</evidence>
<evidence type="ECO:0000256" key="4">
    <source>
        <dbReference type="ARBA" id="ARBA00023014"/>
    </source>
</evidence>
<evidence type="ECO:0000313" key="6">
    <source>
        <dbReference type="EMBL" id="PZO98515.1"/>
    </source>
</evidence>
<dbReference type="PANTHER" id="PTHR11228:SF34">
    <property type="entry name" value="TUNGSTEN-CONTAINING ALDEHYDE FERREDOXIN OXIDOREDUCTASE COFACTOR MODIFYING PROTEIN"/>
    <property type="match status" value="1"/>
</dbReference>
<dbReference type="SUPFAM" id="SSF102114">
    <property type="entry name" value="Radical SAM enzymes"/>
    <property type="match status" value="1"/>
</dbReference>
<dbReference type="SFLD" id="SFLDS00029">
    <property type="entry name" value="Radical_SAM"/>
    <property type="match status" value="1"/>
</dbReference>
<dbReference type="Proteomes" id="UP000249451">
    <property type="component" value="Unassembled WGS sequence"/>
</dbReference>
<name>A0A2W5CU28_9CORY</name>
<keyword evidence="3" id="KW-0408">Iron</keyword>
<dbReference type="AlphaFoldDB" id="A0A2W5CU28"/>
<feature type="domain" description="Radical SAM core" evidence="5">
    <location>
        <begin position="24"/>
        <end position="151"/>
    </location>
</feature>
<keyword evidence="2" id="KW-0479">Metal-binding</keyword>
<dbReference type="InterPro" id="IPR058240">
    <property type="entry name" value="rSAM_sf"/>
</dbReference>
<accession>A0A2W5CU28</accession>
<dbReference type="PANTHER" id="PTHR11228">
    <property type="entry name" value="RADICAL SAM DOMAIN PROTEIN"/>
    <property type="match status" value="1"/>
</dbReference>
<dbReference type="GO" id="GO:0046872">
    <property type="term" value="F:metal ion binding"/>
    <property type="evidence" value="ECO:0007669"/>
    <property type="project" value="UniProtKB-KW"/>
</dbReference>
<dbReference type="InterPro" id="IPR007197">
    <property type="entry name" value="rSAM"/>
</dbReference>
<dbReference type="SFLD" id="SFLDG01067">
    <property type="entry name" value="SPASM/twitch_domain_containing"/>
    <property type="match status" value="1"/>
</dbReference>
<evidence type="ECO:0000256" key="3">
    <source>
        <dbReference type="ARBA" id="ARBA00023004"/>
    </source>
</evidence>
<dbReference type="Pfam" id="PF04055">
    <property type="entry name" value="Radical_SAM"/>
    <property type="match status" value="1"/>
</dbReference>
<sequence>MKASPVVRQMRHDITTKPFIAIWEVTRACQLVCQHCRADAQHDPAPGQLTTAEGKALLDSLASYDKPRPLVVLTGGDPFERGDLEELTAYGTSLGLNVSLSPSVTPRLTRERLEGLRAAGGSALSLSLDGASAATHDYFRGFSGIFDRTIEMASVVT</sequence>
<evidence type="ECO:0000259" key="5">
    <source>
        <dbReference type="Pfam" id="PF04055"/>
    </source>
</evidence>
<dbReference type="Gene3D" id="3.20.20.70">
    <property type="entry name" value="Aldolase class I"/>
    <property type="match status" value="1"/>
</dbReference>
<keyword evidence="1" id="KW-0949">S-adenosyl-L-methionine</keyword>
<dbReference type="GO" id="GO:0003824">
    <property type="term" value="F:catalytic activity"/>
    <property type="evidence" value="ECO:0007669"/>
    <property type="project" value="InterPro"/>
</dbReference>
<dbReference type="EMBL" id="QFNY01000281">
    <property type="protein sequence ID" value="PZO98515.1"/>
    <property type="molecule type" value="Genomic_DNA"/>
</dbReference>